<evidence type="ECO:0000313" key="6">
    <source>
        <dbReference type="EMBL" id="QFU74230.1"/>
    </source>
</evidence>
<gene>
    <name evidence="6" type="primary">cpdA</name>
    <name evidence="6" type="ORF">EY643_00410</name>
</gene>
<dbReference type="KEGG" id="halc:EY643_00410"/>
<dbReference type="NCBIfam" id="NF008359">
    <property type="entry name" value="PRK11148.1"/>
    <property type="match status" value="1"/>
</dbReference>
<evidence type="ECO:0000256" key="2">
    <source>
        <dbReference type="ARBA" id="ARBA00022801"/>
    </source>
</evidence>
<keyword evidence="2 6" id="KW-0378">Hydrolase</keyword>
<dbReference type="EMBL" id="CP036422">
    <property type="protein sequence ID" value="QFU74230.1"/>
    <property type="molecule type" value="Genomic_DNA"/>
</dbReference>
<dbReference type="SUPFAM" id="SSF56300">
    <property type="entry name" value="Metallo-dependent phosphatases"/>
    <property type="match status" value="1"/>
</dbReference>
<dbReference type="Proteomes" id="UP000326287">
    <property type="component" value="Chromosome"/>
</dbReference>
<dbReference type="PANTHER" id="PTHR42988:SF2">
    <property type="entry name" value="CYCLIC NUCLEOTIDE PHOSPHODIESTERASE CBUA0032-RELATED"/>
    <property type="match status" value="1"/>
</dbReference>
<dbReference type="GO" id="GO:0046872">
    <property type="term" value="F:metal ion binding"/>
    <property type="evidence" value="ECO:0007669"/>
    <property type="project" value="UniProtKB-KW"/>
</dbReference>
<protein>
    <submittedName>
        <fullName evidence="6">3',5'-cyclic-AMP phosphodiesterase</fullName>
        <ecNumber evidence="6">3.1.4.53</ecNumber>
    </submittedName>
</protein>
<name>A0A5P9NES3_9GAMM</name>
<feature type="domain" description="Calcineurin-like phosphoesterase" evidence="5">
    <location>
        <begin position="18"/>
        <end position="208"/>
    </location>
</feature>
<dbReference type="InterPro" id="IPR026575">
    <property type="entry name" value="GpdQ/CpdA-like"/>
</dbReference>
<dbReference type="Gene3D" id="3.60.21.10">
    <property type="match status" value="1"/>
</dbReference>
<keyword evidence="1" id="KW-0479">Metal-binding</keyword>
<dbReference type="PANTHER" id="PTHR42988">
    <property type="entry name" value="PHOSPHOHYDROLASE"/>
    <property type="match status" value="1"/>
</dbReference>
<evidence type="ECO:0000256" key="4">
    <source>
        <dbReference type="ARBA" id="ARBA00025742"/>
    </source>
</evidence>
<dbReference type="RefSeq" id="WP_152660343.1">
    <property type="nucleotide sequence ID" value="NZ_CP036422.1"/>
</dbReference>
<evidence type="ECO:0000313" key="7">
    <source>
        <dbReference type="Proteomes" id="UP000326287"/>
    </source>
</evidence>
<reference evidence="6 7" key="1">
    <citation type="submission" date="2019-02" db="EMBL/GenBank/DDBJ databases">
        <authorList>
            <person name="Li S.-H."/>
        </authorList>
    </citation>
    <scope>NUCLEOTIDE SEQUENCE [LARGE SCALE GENOMIC DNA]</scope>
    <source>
        <strain evidence="6 7">IMCC14385</strain>
    </source>
</reference>
<dbReference type="OrthoDB" id="9784378at2"/>
<evidence type="ECO:0000256" key="1">
    <source>
        <dbReference type="ARBA" id="ARBA00022723"/>
    </source>
</evidence>
<dbReference type="GO" id="GO:0004115">
    <property type="term" value="F:3',5'-cyclic-AMP phosphodiesterase activity"/>
    <property type="evidence" value="ECO:0007669"/>
    <property type="project" value="UniProtKB-EC"/>
</dbReference>
<dbReference type="AlphaFoldDB" id="A0A5P9NES3"/>
<keyword evidence="3" id="KW-0408">Iron</keyword>
<comment type="similarity">
    <text evidence="4">Belongs to the cyclic nucleotide phosphodiesterase class-III family.</text>
</comment>
<accession>A0A5P9NES3</accession>
<sequence length="278" mass="30929">MTNPVSIANVQPATDVVRVVQLTDVHLCQQRGGTLLGMNTDESLQTVIRKVLRERDQIDLVLGTGDLSDRGALEAYERLETYFEALPAPHFWLPGNHDDRGQMLAAARSDDRLIGEIRAGNWQILMLDSQIPREVGGRLGAAELARLEQALGRAESAGLHSLLCLHHQPVSIGSAWIDQQMVEDAAAFWALIERFNCVRGVLWGHVHQEIEQERGPVRLMASPSTCVQFAPESVEFQADGMPPGYRWLDLHSDGRIDSAVSRIEEELYVDLESDGYLD</sequence>
<dbReference type="CDD" id="cd07402">
    <property type="entry name" value="MPP_GpdQ"/>
    <property type="match status" value="1"/>
</dbReference>
<dbReference type="InterPro" id="IPR004843">
    <property type="entry name" value="Calcineurin-like_PHP"/>
</dbReference>
<organism evidence="6 7">
    <name type="scientific">Halioglobus maricola</name>
    <dbReference type="NCBI Taxonomy" id="2601894"/>
    <lineage>
        <taxon>Bacteria</taxon>
        <taxon>Pseudomonadati</taxon>
        <taxon>Pseudomonadota</taxon>
        <taxon>Gammaproteobacteria</taxon>
        <taxon>Cellvibrionales</taxon>
        <taxon>Halieaceae</taxon>
        <taxon>Halioglobus</taxon>
    </lineage>
</organism>
<keyword evidence="7" id="KW-1185">Reference proteome</keyword>
<dbReference type="EC" id="3.1.4.53" evidence="6"/>
<dbReference type="InterPro" id="IPR029052">
    <property type="entry name" value="Metallo-depent_PP-like"/>
</dbReference>
<evidence type="ECO:0000256" key="3">
    <source>
        <dbReference type="ARBA" id="ARBA00023004"/>
    </source>
</evidence>
<evidence type="ECO:0000259" key="5">
    <source>
        <dbReference type="Pfam" id="PF00149"/>
    </source>
</evidence>
<proteinExistence type="inferred from homology"/>
<dbReference type="InterPro" id="IPR050884">
    <property type="entry name" value="CNP_phosphodiesterase-III"/>
</dbReference>
<dbReference type="Pfam" id="PF00149">
    <property type="entry name" value="Metallophos"/>
    <property type="match status" value="1"/>
</dbReference>